<gene>
    <name evidence="2" type="ORF">G4V63_02650</name>
</gene>
<comment type="caution">
    <text evidence="2">The sequence shown here is derived from an EMBL/GenBank/DDBJ whole genome shotgun (WGS) entry which is preliminary data.</text>
</comment>
<dbReference type="AlphaFoldDB" id="A0A7C9VF15"/>
<dbReference type="Proteomes" id="UP000480266">
    <property type="component" value="Unassembled WGS sequence"/>
</dbReference>
<proteinExistence type="predicted"/>
<reference evidence="2" key="1">
    <citation type="submission" date="2020-02" db="EMBL/GenBank/DDBJ databases">
        <title>Draft genome sequence of Candidatus Afipia apatlaquensis IBT-C3, a potential strain for decolorization of textile dyes.</title>
        <authorList>
            <person name="Sanchez-Reyes A."/>
            <person name="Breton-Deval L."/>
            <person name="Mangelson H."/>
            <person name="Sanchez-Flores A."/>
        </authorList>
    </citation>
    <scope>NUCLEOTIDE SEQUENCE [LARGE SCALE GENOMIC DNA]</scope>
    <source>
        <strain evidence="2">IBT-C3</strain>
    </source>
</reference>
<protein>
    <submittedName>
        <fullName evidence="2">Uncharacterized protein</fullName>
    </submittedName>
</protein>
<feature type="chain" id="PRO_5029014729" evidence="1">
    <location>
        <begin position="22"/>
        <end position="310"/>
    </location>
</feature>
<evidence type="ECO:0000313" key="2">
    <source>
        <dbReference type="EMBL" id="NGX94169.1"/>
    </source>
</evidence>
<evidence type="ECO:0000313" key="3">
    <source>
        <dbReference type="Proteomes" id="UP000480266"/>
    </source>
</evidence>
<feature type="signal peptide" evidence="1">
    <location>
        <begin position="1"/>
        <end position="21"/>
    </location>
</feature>
<keyword evidence="3" id="KW-1185">Reference proteome</keyword>
<sequence length="310" mass="32931">MKTIVRLLAVVFIAVASPALAADPVFPSGARVGLVPAEGLTVAKDFLGFESADQKVKIGVAEIPPAAFAAVEAAVKEGKPTTTGSKPEAFETAAGKAFITSDTGKDGATTIKMYSVIISGEKFTGYIIAQAREDAAKPLSDEAMRKMFDSATLRNEVPTEEQLSLMPFKIGELSDFKTVRTLAPRSSILLTDGTEDTTLDGAPYMVIGLTASGPASPEDRGRFAQQTAAAIPGIRNARIISNEPMRIEGTPGFETRIEAVAGKNDTPVTVVQWLRFGGGSSLRIIASATREEWPKAFPRFRAVRDGIDPR</sequence>
<keyword evidence="1" id="KW-0732">Signal</keyword>
<name>A0A7C9VF15_9BRAD</name>
<evidence type="ECO:0000256" key="1">
    <source>
        <dbReference type="SAM" id="SignalP"/>
    </source>
</evidence>
<dbReference type="EMBL" id="JAAMRR010000138">
    <property type="protein sequence ID" value="NGX94169.1"/>
    <property type="molecule type" value="Genomic_DNA"/>
</dbReference>
<accession>A0A7C9VF15</accession>
<organism evidence="2 3">
    <name type="scientific">Candidatus Afipia apatlaquensis</name>
    <dbReference type="NCBI Taxonomy" id="2712852"/>
    <lineage>
        <taxon>Bacteria</taxon>
        <taxon>Pseudomonadati</taxon>
        <taxon>Pseudomonadota</taxon>
        <taxon>Alphaproteobacteria</taxon>
        <taxon>Hyphomicrobiales</taxon>
        <taxon>Nitrobacteraceae</taxon>
        <taxon>Afipia</taxon>
    </lineage>
</organism>